<organism evidence="1 2">
    <name type="scientific">Capnocytophaga granulosa</name>
    <dbReference type="NCBI Taxonomy" id="45242"/>
    <lineage>
        <taxon>Bacteria</taxon>
        <taxon>Pseudomonadati</taxon>
        <taxon>Bacteroidota</taxon>
        <taxon>Flavobacteriia</taxon>
        <taxon>Flavobacteriales</taxon>
        <taxon>Flavobacteriaceae</taxon>
        <taxon>Capnocytophaga</taxon>
    </lineage>
</organism>
<keyword evidence="2" id="KW-1185">Reference proteome</keyword>
<proteinExistence type="predicted"/>
<name>A0A1H2VTI9_9FLAO</name>
<dbReference type="RefSeq" id="WP_016420636.1">
    <property type="nucleotide sequence ID" value="NZ_FNND01000003.1"/>
</dbReference>
<evidence type="ECO:0000313" key="2">
    <source>
        <dbReference type="Proteomes" id="UP000182771"/>
    </source>
</evidence>
<dbReference type="AlphaFoldDB" id="A0A1H2VTI9"/>
<accession>A0A1H2VTI9</accession>
<comment type="caution">
    <text evidence="1">The sequence shown here is derived from an EMBL/GenBank/DDBJ whole genome shotgun (WGS) entry which is preliminary data.</text>
</comment>
<protein>
    <submittedName>
        <fullName evidence="1">Uncharacterized protein</fullName>
    </submittedName>
</protein>
<dbReference type="EMBL" id="FNND01000003">
    <property type="protein sequence ID" value="SDW71668.1"/>
    <property type="molecule type" value="Genomic_DNA"/>
</dbReference>
<gene>
    <name evidence="1" type="ORF">SAMN05444420_103283</name>
</gene>
<reference evidence="1 2" key="1">
    <citation type="submission" date="2016-10" db="EMBL/GenBank/DDBJ databases">
        <authorList>
            <person name="Varghese N."/>
            <person name="Submissions S."/>
        </authorList>
    </citation>
    <scope>NUCLEOTIDE SEQUENCE [LARGE SCALE GENOMIC DNA]</scope>
    <source>
        <strain evidence="1 2">DSM 11449</strain>
    </source>
</reference>
<evidence type="ECO:0000313" key="1">
    <source>
        <dbReference type="EMBL" id="SDW71668.1"/>
    </source>
</evidence>
<dbReference type="GeneID" id="85016790"/>
<dbReference type="OrthoDB" id="1151462at2"/>
<sequence length="70" mass="8069">MPTVLPLATPRFLTDEQGNTLYAVLPIEEYNHLINIAKYYQQDDDNLTAEDLRKIAAAREQAKQGCRYQQ</sequence>
<dbReference type="Proteomes" id="UP000182771">
    <property type="component" value="Unassembled WGS sequence"/>
</dbReference>